<dbReference type="InterPro" id="IPR039589">
    <property type="entry name" value="TBCC1"/>
</dbReference>
<sequence>MLGEKLEPSSPSPAPAKAPAFILWPRREPFEHGLVPIPKLIFSDGIQTLGPLKEKLLQGSPSGRITATELANALQIPPEHARLALETLVSVLPADLDPDAGVDVHDLVLFLYIQTYKRLVMRTHKDPAAVADVWPSTSAFDGYFSMSPIQLARSNSRRFMPSQADEEAHQLSYLQKHMGKYNYPLAESIKGDGDESRAAPFFTNLNTDLPAASVPVAKLMTGFLQHIALALENDVDKGLAKENGPAAELDVDTGDAFANQSVSQNSSSPNGSSNESYTANSRCQTFVEGISKASVVKQSSDIKGHSVKAVRVEHCERVQVISAAKRITIANCRECIFFLGVNQQPLILGENHKLQVAPYNTFYSQLEAHMSQVGVDATVNRWDEPLVLGMVDPHDSVSHPTGVSDVKAESTTRLDPELFTSFCENMAFSFPLSVSITMHIPNWFAGDSPQSTKHNPFPLPEIYLSSQMKKHSNLTDIKQALRDLKLEGDKKQDLACALHVHFRDWLYASGTIRQLYCLQCGNSTKAYHRDAVGSSVPLCHPSGLPQEAVLHC</sequence>
<evidence type="ECO:0000256" key="6">
    <source>
        <dbReference type="ARBA" id="ARBA00023212"/>
    </source>
</evidence>
<dbReference type="InterPro" id="IPR016098">
    <property type="entry name" value="CAP/MinC_C"/>
</dbReference>
<evidence type="ECO:0000313" key="10">
    <source>
        <dbReference type="Proteomes" id="UP001085076"/>
    </source>
</evidence>
<reference evidence="9" key="2">
    <citation type="journal article" date="2022" name="Hortic Res">
        <title>The genome of Dioscorea zingiberensis sheds light on the biosynthesis, origin and evolution of the medicinally important diosgenin saponins.</title>
        <authorList>
            <person name="Li Y."/>
            <person name="Tan C."/>
            <person name="Li Z."/>
            <person name="Guo J."/>
            <person name="Li S."/>
            <person name="Chen X."/>
            <person name="Wang C."/>
            <person name="Dai X."/>
            <person name="Yang H."/>
            <person name="Song W."/>
            <person name="Hou L."/>
            <person name="Xu J."/>
            <person name="Tong Z."/>
            <person name="Xu A."/>
            <person name="Yuan X."/>
            <person name="Wang W."/>
            <person name="Yang Q."/>
            <person name="Chen L."/>
            <person name="Sun Z."/>
            <person name="Wang K."/>
            <person name="Pan B."/>
            <person name="Chen J."/>
            <person name="Bao Y."/>
            <person name="Liu F."/>
            <person name="Qi X."/>
            <person name="Gang D.R."/>
            <person name="Wen J."/>
            <person name="Li J."/>
        </authorList>
    </citation>
    <scope>NUCLEOTIDE SEQUENCE</scope>
    <source>
        <strain evidence="9">Dzin_1.0</strain>
    </source>
</reference>
<evidence type="ECO:0000256" key="4">
    <source>
        <dbReference type="ARBA" id="ARBA00017559"/>
    </source>
</evidence>
<evidence type="ECO:0000256" key="5">
    <source>
        <dbReference type="ARBA" id="ARBA00022490"/>
    </source>
</evidence>
<organism evidence="9 10">
    <name type="scientific">Dioscorea zingiberensis</name>
    <dbReference type="NCBI Taxonomy" id="325984"/>
    <lineage>
        <taxon>Eukaryota</taxon>
        <taxon>Viridiplantae</taxon>
        <taxon>Streptophyta</taxon>
        <taxon>Embryophyta</taxon>
        <taxon>Tracheophyta</taxon>
        <taxon>Spermatophyta</taxon>
        <taxon>Magnoliopsida</taxon>
        <taxon>Liliopsida</taxon>
        <taxon>Dioscoreales</taxon>
        <taxon>Dioscoreaceae</taxon>
        <taxon>Dioscorea</taxon>
    </lineage>
</organism>
<feature type="region of interest" description="Disordered" evidence="7">
    <location>
        <begin position="259"/>
        <end position="278"/>
    </location>
</feature>
<dbReference type="Proteomes" id="UP001085076">
    <property type="component" value="Miscellaneous, Linkage group lg08"/>
</dbReference>
<feature type="compositionally biased region" description="Low complexity" evidence="7">
    <location>
        <begin position="259"/>
        <end position="276"/>
    </location>
</feature>
<dbReference type="Pfam" id="PF07986">
    <property type="entry name" value="TBCC"/>
    <property type="match status" value="1"/>
</dbReference>
<dbReference type="AlphaFoldDB" id="A0A9D5C2X4"/>
<evidence type="ECO:0000256" key="2">
    <source>
        <dbReference type="ARBA" id="ARBA00004647"/>
    </source>
</evidence>
<reference evidence="9" key="1">
    <citation type="submission" date="2021-03" db="EMBL/GenBank/DDBJ databases">
        <authorList>
            <person name="Li Z."/>
            <person name="Yang C."/>
        </authorList>
    </citation>
    <scope>NUCLEOTIDE SEQUENCE</scope>
    <source>
        <strain evidence="9">Dzin_1.0</strain>
        <tissue evidence="9">Leaf</tissue>
    </source>
</reference>
<dbReference type="PANTHER" id="PTHR16052">
    <property type="entry name" value="TBCC DOMAIN-CONTAINING PROTEIN 1"/>
    <property type="match status" value="1"/>
</dbReference>
<comment type="similarity">
    <text evidence="3">Belongs to the TBCC family.</text>
</comment>
<evidence type="ECO:0000259" key="8">
    <source>
        <dbReference type="PROSITE" id="PS51329"/>
    </source>
</evidence>
<dbReference type="SMART" id="SM00673">
    <property type="entry name" value="CARP"/>
    <property type="match status" value="1"/>
</dbReference>
<dbReference type="PANTHER" id="PTHR16052:SF0">
    <property type="entry name" value="TBCC DOMAIN-CONTAINING PROTEIN 1"/>
    <property type="match status" value="1"/>
</dbReference>
<protein>
    <recommendedName>
        <fullName evidence="4">TBCC domain-containing protein 1</fullName>
    </recommendedName>
</protein>
<dbReference type="InterPro" id="IPR017901">
    <property type="entry name" value="C-CAP_CF_C-like"/>
</dbReference>
<evidence type="ECO:0000256" key="3">
    <source>
        <dbReference type="ARBA" id="ARBA00008848"/>
    </source>
</evidence>
<dbReference type="GO" id="GO:0000922">
    <property type="term" value="C:spindle pole"/>
    <property type="evidence" value="ECO:0007669"/>
    <property type="project" value="UniProtKB-SubCell"/>
</dbReference>
<accession>A0A9D5C2X4</accession>
<dbReference type="InterPro" id="IPR006599">
    <property type="entry name" value="CARP_motif"/>
</dbReference>
<gene>
    <name evidence="9" type="ORF">J5N97_026221</name>
</gene>
<dbReference type="Gene3D" id="2.160.20.70">
    <property type="match status" value="1"/>
</dbReference>
<name>A0A9D5C2X4_9LILI</name>
<dbReference type="OrthoDB" id="427777at2759"/>
<comment type="subcellular location">
    <subcellularLocation>
        <location evidence="1">Cytoplasm</location>
        <location evidence="1">Cytoskeleton</location>
        <location evidence="1">Microtubule organizing center</location>
        <location evidence="1">Centrosome</location>
    </subcellularLocation>
    <subcellularLocation>
        <location evidence="2">Cytoplasm</location>
        <location evidence="2">Cytoskeleton</location>
        <location evidence="2">Spindle pole</location>
    </subcellularLocation>
</comment>
<keyword evidence="10" id="KW-1185">Reference proteome</keyword>
<feature type="domain" description="C-CAP/cofactor C-like" evidence="8">
    <location>
        <begin position="245"/>
        <end position="375"/>
    </location>
</feature>
<proteinExistence type="inferred from homology"/>
<keyword evidence="6" id="KW-0206">Cytoskeleton</keyword>
<dbReference type="InterPro" id="IPR012945">
    <property type="entry name" value="Tubulin-bd_cofactor_C_dom"/>
</dbReference>
<evidence type="ECO:0000313" key="9">
    <source>
        <dbReference type="EMBL" id="KAJ0965083.1"/>
    </source>
</evidence>
<dbReference type="EMBL" id="JAGGNH010000008">
    <property type="protein sequence ID" value="KAJ0965083.1"/>
    <property type="molecule type" value="Genomic_DNA"/>
</dbReference>
<dbReference type="PROSITE" id="PS51329">
    <property type="entry name" value="C_CAP_COFACTOR_C"/>
    <property type="match status" value="1"/>
</dbReference>
<evidence type="ECO:0000256" key="7">
    <source>
        <dbReference type="SAM" id="MobiDB-lite"/>
    </source>
</evidence>
<comment type="caution">
    <text evidence="9">The sequence shown here is derived from an EMBL/GenBank/DDBJ whole genome shotgun (WGS) entry which is preliminary data.</text>
</comment>
<keyword evidence="5" id="KW-0963">Cytoplasm</keyword>
<evidence type="ECO:0000256" key="1">
    <source>
        <dbReference type="ARBA" id="ARBA00004300"/>
    </source>
</evidence>